<dbReference type="STRING" id="1236220.SAMN04488112_10215"/>
<proteinExistence type="predicted"/>
<keyword evidence="1" id="KW-0378">Hydrolase</keyword>
<dbReference type="SUPFAM" id="SSF53474">
    <property type="entry name" value="alpha/beta-Hydrolases"/>
    <property type="match status" value="1"/>
</dbReference>
<dbReference type="PANTHER" id="PTHR43056:SF10">
    <property type="entry name" value="COCE_NOND FAMILY, PUTATIVE (AFU_ORTHOLOGUE AFUA_7G00600)-RELATED"/>
    <property type="match status" value="1"/>
</dbReference>
<dbReference type="InterPro" id="IPR029058">
    <property type="entry name" value="AB_hydrolase_fold"/>
</dbReference>
<dbReference type="Gene3D" id="3.40.50.1820">
    <property type="entry name" value="alpha/beta hydrolase"/>
    <property type="match status" value="1"/>
</dbReference>
<dbReference type="SUPFAM" id="SSF49785">
    <property type="entry name" value="Galactose-binding domain-like"/>
    <property type="match status" value="1"/>
</dbReference>
<dbReference type="InterPro" id="IPR008979">
    <property type="entry name" value="Galactose-bd-like_sf"/>
</dbReference>
<feature type="domain" description="Xaa-Pro dipeptidyl-peptidase C-terminal" evidence="2">
    <location>
        <begin position="301"/>
        <end position="553"/>
    </location>
</feature>
<dbReference type="InterPro" id="IPR000383">
    <property type="entry name" value="Xaa-Pro-like_dom"/>
</dbReference>
<sequence length="561" mass="63548">MPVVRLKTYDVILHRGVDVPMQDGVFLSADVYLPKTNHEVPAILVRTPYGKTTKEADGTGRYFACRGYGVVYIDVRGRGDSDGKFVPYVHEGKDGADAIGWIADQPWCNGVVGTMGGSYSARIQWLAALEQPPALKAMISVVPPSDPFVETPTGVPAPQHLCWLYMTSGRVMQDVELVDWERVYRHLPLMTMDEQTGRSIPRWREEVEHPVLDAWWRRIAYQERFHELDLPVLHISGWYDDEQVGTPLNYIGMSTRAKGVRGRDNQKLVMGPWPHQLNCSTRLGELDFGPQSLIDLNGLQLRWFDHWLRGEKNGIAEESPVRLFVMGKNQWREEADWPLPGTRRTPFYLHSGGRANSRFGDGRLSMMQPAAEGETKADRYRYDPEDPVPFITEMTSAQIGGPDDYAAIERRDDVLVYTTEPLEEELEVTGPVLMQLFASSSARDTDFMVKLLDVWPSGFAQRLTDGMVRARFRYGMHRQVLLEPGEVVRYDIDCWNTAHVFLKGHRIRVEVASSAFPKYDRNLNTGGPLGRERKGVVAEQTVYHDQARPSAIILPVIPPKG</sequence>
<dbReference type="Gene3D" id="1.10.3020.10">
    <property type="entry name" value="alpha-amino acid ester hydrolase ( Helical cap domain)"/>
    <property type="match status" value="1"/>
</dbReference>
<dbReference type="OrthoDB" id="319764at2"/>
<dbReference type="EMBL" id="FMZA01000002">
    <property type="protein sequence ID" value="SDC00635.1"/>
    <property type="molecule type" value="Genomic_DNA"/>
</dbReference>
<organism evidence="3 4">
    <name type="scientific">Melghirimyces thermohalophilus</name>
    <dbReference type="NCBI Taxonomy" id="1236220"/>
    <lineage>
        <taxon>Bacteria</taxon>
        <taxon>Bacillati</taxon>
        <taxon>Bacillota</taxon>
        <taxon>Bacilli</taxon>
        <taxon>Bacillales</taxon>
        <taxon>Thermoactinomycetaceae</taxon>
        <taxon>Melghirimyces</taxon>
    </lineage>
</organism>
<keyword evidence="4" id="KW-1185">Reference proteome</keyword>
<reference evidence="3 4" key="1">
    <citation type="submission" date="2016-10" db="EMBL/GenBank/DDBJ databases">
        <authorList>
            <person name="de Groot N.N."/>
        </authorList>
    </citation>
    <scope>NUCLEOTIDE SEQUENCE [LARGE SCALE GENOMIC DNA]</scope>
    <source>
        <strain evidence="3 4">DSM 45514</strain>
    </source>
</reference>
<dbReference type="SMART" id="SM00939">
    <property type="entry name" value="PepX_C"/>
    <property type="match status" value="1"/>
</dbReference>
<dbReference type="Gene3D" id="2.60.120.260">
    <property type="entry name" value="Galactose-binding domain-like"/>
    <property type="match status" value="1"/>
</dbReference>
<dbReference type="InterPro" id="IPR050585">
    <property type="entry name" value="Xaa-Pro_dipeptidyl-ppase/CocE"/>
</dbReference>
<evidence type="ECO:0000313" key="4">
    <source>
        <dbReference type="Proteomes" id="UP000199387"/>
    </source>
</evidence>
<dbReference type="NCBIfam" id="TIGR00976">
    <property type="entry name" value="CocE_NonD"/>
    <property type="match status" value="1"/>
</dbReference>
<accession>A0A1G6I3I9</accession>
<dbReference type="AlphaFoldDB" id="A0A1G6I3I9"/>
<name>A0A1G6I3I9_9BACL</name>
<dbReference type="GO" id="GO:0008239">
    <property type="term" value="F:dipeptidyl-peptidase activity"/>
    <property type="evidence" value="ECO:0007669"/>
    <property type="project" value="InterPro"/>
</dbReference>
<dbReference type="InterPro" id="IPR013736">
    <property type="entry name" value="Xaa-Pro_dipept_C"/>
</dbReference>
<dbReference type="InterPro" id="IPR005674">
    <property type="entry name" value="CocE/Ser_esterase"/>
</dbReference>
<gene>
    <name evidence="3" type="ORF">SAMN04488112_10215</name>
</gene>
<evidence type="ECO:0000259" key="2">
    <source>
        <dbReference type="SMART" id="SM00939"/>
    </source>
</evidence>
<evidence type="ECO:0000256" key="1">
    <source>
        <dbReference type="ARBA" id="ARBA00022801"/>
    </source>
</evidence>
<dbReference type="RefSeq" id="WP_091565853.1">
    <property type="nucleotide sequence ID" value="NZ_FMZA01000002.1"/>
</dbReference>
<protein>
    <recommendedName>
        <fullName evidence="2">Xaa-Pro dipeptidyl-peptidase C-terminal domain-containing protein</fullName>
    </recommendedName>
</protein>
<dbReference type="Pfam" id="PF02129">
    <property type="entry name" value="Peptidase_S15"/>
    <property type="match status" value="1"/>
</dbReference>
<dbReference type="PANTHER" id="PTHR43056">
    <property type="entry name" value="PEPTIDASE S9 PROLYL OLIGOPEPTIDASE"/>
    <property type="match status" value="1"/>
</dbReference>
<dbReference type="Proteomes" id="UP000199387">
    <property type="component" value="Unassembled WGS sequence"/>
</dbReference>
<evidence type="ECO:0000313" key="3">
    <source>
        <dbReference type="EMBL" id="SDC00635.1"/>
    </source>
</evidence>
<dbReference type="Pfam" id="PF08530">
    <property type="entry name" value="PepX_C"/>
    <property type="match status" value="1"/>
</dbReference>